<comment type="caution">
    <text evidence="9">The sequence shown here is derived from an EMBL/GenBank/DDBJ whole genome shotgun (WGS) entry which is preliminary data.</text>
</comment>
<sequence length="359" mass="40839">MQLCLCAGGRCVQKMDHHCPWINNCVGHRNHAHFTAFLFFAVCGCLQATIAFSCSIYRALNRVCTASSNTILGVVRKEQTSSEDVEGPVFQKKPRGLQHMQNWLLEGFSSTGSQMFGPLESSGICGCTSEVPVWYLYYGTGTEPIVYLAVPMLVLCVFSLGLAIGVVVAVGMLLYIQLRGIYRNRTAVEDWIVEKARLRRGEEDLPFMYPYDLGWRENFQHVLSCWCDPQGDGLLWPVRDGCDQFTITREQKQQKSEKRQRTRVYTVHIAFSGCWFPMSHGWQVLCHPPFTDEARICLKRGDTVHVTRWRRHWLFGEKAIPGMEDSASQVRGWFPRVCVVEVMDGMVPQVTDPADKKVK</sequence>
<organism evidence="9 10">
    <name type="scientific">Dryococelus australis</name>
    <dbReference type="NCBI Taxonomy" id="614101"/>
    <lineage>
        <taxon>Eukaryota</taxon>
        <taxon>Metazoa</taxon>
        <taxon>Ecdysozoa</taxon>
        <taxon>Arthropoda</taxon>
        <taxon>Hexapoda</taxon>
        <taxon>Insecta</taxon>
        <taxon>Pterygota</taxon>
        <taxon>Neoptera</taxon>
        <taxon>Polyneoptera</taxon>
        <taxon>Phasmatodea</taxon>
        <taxon>Verophasmatodea</taxon>
        <taxon>Anareolatae</taxon>
        <taxon>Phasmatidae</taxon>
        <taxon>Eurycanthinae</taxon>
        <taxon>Dryococelus</taxon>
    </lineage>
</organism>
<dbReference type="PANTHER" id="PTHR12246">
    <property type="entry name" value="PALMITOYLTRANSFERASE ZDHHC16"/>
    <property type="match status" value="1"/>
</dbReference>
<evidence type="ECO:0000259" key="8">
    <source>
        <dbReference type="Pfam" id="PF01529"/>
    </source>
</evidence>
<evidence type="ECO:0000256" key="3">
    <source>
        <dbReference type="ARBA" id="ARBA00022692"/>
    </source>
</evidence>
<evidence type="ECO:0000256" key="4">
    <source>
        <dbReference type="ARBA" id="ARBA00022989"/>
    </source>
</evidence>
<evidence type="ECO:0000313" key="10">
    <source>
        <dbReference type="Proteomes" id="UP001159363"/>
    </source>
</evidence>
<name>A0ABQ9GE82_9NEOP</name>
<evidence type="ECO:0000256" key="7">
    <source>
        <dbReference type="RuleBase" id="RU079119"/>
    </source>
</evidence>
<feature type="transmembrane region" description="Helical" evidence="7">
    <location>
        <begin position="37"/>
        <end position="60"/>
    </location>
</feature>
<comment type="similarity">
    <text evidence="7">Belongs to the DHHC palmitoyltransferase family.</text>
</comment>
<reference evidence="9 10" key="1">
    <citation type="submission" date="2023-02" db="EMBL/GenBank/DDBJ databases">
        <title>LHISI_Scaffold_Assembly.</title>
        <authorList>
            <person name="Stuart O.P."/>
            <person name="Cleave R."/>
            <person name="Magrath M.J.L."/>
            <person name="Mikheyev A.S."/>
        </authorList>
    </citation>
    <scope>NUCLEOTIDE SEQUENCE [LARGE SCALE GENOMIC DNA]</scope>
    <source>
        <strain evidence="9">Daus_M_001</strain>
        <tissue evidence="9">Leg muscle</tissue>
    </source>
</reference>
<dbReference type="Pfam" id="PF01529">
    <property type="entry name" value="DHHC"/>
    <property type="match status" value="1"/>
</dbReference>
<evidence type="ECO:0000256" key="1">
    <source>
        <dbReference type="ARBA" id="ARBA00004141"/>
    </source>
</evidence>
<proteinExistence type="inferred from homology"/>
<dbReference type="EMBL" id="JARBHB010000014">
    <property type="protein sequence ID" value="KAJ8869371.1"/>
    <property type="molecule type" value="Genomic_DNA"/>
</dbReference>
<dbReference type="SUPFAM" id="SSF50044">
    <property type="entry name" value="SH3-domain"/>
    <property type="match status" value="1"/>
</dbReference>
<comment type="domain">
    <text evidence="7">The DHHC domain is required for palmitoyltransferase activity.</text>
</comment>
<evidence type="ECO:0000256" key="5">
    <source>
        <dbReference type="ARBA" id="ARBA00023136"/>
    </source>
</evidence>
<dbReference type="InterPro" id="IPR001594">
    <property type="entry name" value="Palmitoyltrfase_DHHC"/>
</dbReference>
<evidence type="ECO:0000313" key="9">
    <source>
        <dbReference type="EMBL" id="KAJ8869371.1"/>
    </source>
</evidence>
<dbReference type="InterPro" id="IPR036028">
    <property type="entry name" value="SH3-like_dom_sf"/>
</dbReference>
<comment type="subcellular location">
    <subcellularLocation>
        <location evidence="1">Membrane</location>
        <topology evidence="1">Multi-pass membrane protein</topology>
    </subcellularLocation>
</comment>
<keyword evidence="6 7" id="KW-0012">Acyltransferase</keyword>
<keyword evidence="5 7" id="KW-0472">Membrane</keyword>
<dbReference type="Proteomes" id="UP001159363">
    <property type="component" value="Chromosome 13"/>
</dbReference>
<keyword evidence="4 7" id="KW-1133">Transmembrane helix</keyword>
<accession>A0ABQ9GE82</accession>
<dbReference type="EC" id="2.3.1.225" evidence="7"/>
<dbReference type="InterPro" id="IPR039859">
    <property type="entry name" value="PFA4/ZDH16/20/ERF2-like"/>
</dbReference>
<dbReference type="PROSITE" id="PS50216">
    <property type="entry name" value="DHHC"/>
    <property type="match status" value="1"/>
</dbReference>
<evidence type="ECO:0000256" key="2">
    <source>
        <dbReference type="ARBA" id="ARBA00022679"/>
    </source>
</evidence>
<gene>
    <name evidence="9" type="ORF">PR048_030947</name>
</gene>
<keyword evidence="3 7" id="KW-0812">Transmembrane</keyword>
<feature type="transmembrane region" description="Helical" evidence="7">
    <location>
        <begin position="145"/>
        <end position="176"/>
    </location>
</feature>
<comment type="catalytic activity">
    <reaction evidence="7">
        <text>L-cysteinyl-[protein] + hexadecanoyl-CoA = S-hexadecanoyl-L-cysteinyl-[protein] + CoA</text>
        <dbReference type="Rhea" id="RHEA:36683"/>
        <dbReference type="Rhea" id="RHEA-COMP:10131"/>
        <dbReference type="Rhea" id="RHEA-COMP:11032"/>
        <dbReference type="ChEBI" id="CHEBI:29950"/>
        <dbReference type="ChEBI" id="CHEBI:57287"/>
        <dbReference type="ChEBI" id="CHEBI:57379"/>
        <dbReference type="ChEBI" id="CHEBI:74151"/>
        <dbReference type="EC" id="2.3.1.225"/>
    </reaction>
</comment>
<keyword evidence="2 7" id="KW-0808">Transferase</keyword>
<feature type="domain" description="Palmitoyltransferase DHHC" evidence="8">
    <location>
        <begin position="9"/>
        <end position="61"/>
    </location>
</feature>
<keyword evidence="10" id="KW-1185">Reference proteome</keyword>
<protein>
    <recommendedName>
        <fullName evidence="7">Palmitoyltransferase</fullName>
        <ecNumber evidence="7">2.3.1.225</ecNumber>
    </recommendedName>
</protein>
<evidence type="ECO:0000256" key="6">
    <source>
        <dbReference type="ARBA" id="ARBA00023315"/>
    </source>
</evidence>